<dbReference type="Pfam" id="PF04750">
    <property type="entry name" value="Far-17a_AIG1"/>
    <property type="match status" value="1"/>
</dbReference>
<sequence length="289" mass="32354">MASSTFNGPGRISKWLGVPAPFDPQHTLVTSPFLPPLALAALRMTLAAYALFFVVFQLTWDALILQNANTFFSYFTHLSYIGLLAYFWAAAVQTLVYALGGGRKGYPLQRWHCSLQFLHVLLYSTITTYPIIVTIVFWSLLADPSTLSTRFNAWTNISQHALNTAFALFEIVLTHAGPSPWMHLPFCIVLLGCYLGVAYITHATQGFYTYSFLDPTQERARLAAYIVAIAVGECIVFALVRGLCVLREYYVRRRHLEGGRTPSESSEADDPEKLDDWEEVERPGTPTAI</sequence>
<keyword evidence="2 6" id="KW-0812">Transmembrane</keyword>
<accession>A0A1C7MEY1</accession>
<dbReference type="OrthoDB" id="419711at2759"/>
<gene>
    <name evidence="7" type="ORF">A0H81_04742</name>
</gene>
<dbReference type="EMBL" id="LUGG01000004">
    <property type="protein sequence ID" value="OBZ75420.1"/>
    <property type="molecule type" value="Genomic_DNA"/>
</dbReference>
<comment type="subcellular location">
    <subcellularLocation>
        <location evidence="1">Endomembrane system</location>
        <topology evidence="1">Multi-pass membrane protein</topology>
    </subcellularLocation>
</comment>
<feature type="transmembrane region" description="Helical" evidence="6">
    <location>
        <begin position="184"/>
        <end position="202"/>
    </location>
</feature>
<keyword evidence="3 6" id="KW-1133">Transmembrane helix</keyword>
<feature type="transmembrane region" description="Helical" evidence="6">
    <location>
        <begin position="222"/>
        <end position="246"/>
    </location>
</feature>
<keyword evidence="4 6" id="KW-0472">Membrane</keyword>
<reference evidence="7 8" key="1">
    <citation type="submission" date="2016-03" db="EMBL/GenBank/DDBJ databases">
        <title>Whole genome sequencing of Grifola frondosa 9006-11.</title>
        <authorList>
            <person name="Min B."/>
            <person name="Park H."/>
            <person name="Kim J.-G."/>
            <person name="Cho H."/>
            <person name="Oh Y.-L."/>
            <person name="Kong W.-S."/>
            <person name="Choi I.-G."/>
        </authorList>
    </citation>
    <scope>NUCLEOTIDE SEQUENCE [LARGE SCALE GENOMIC DNA]</scope>
    <source>
        <strain evidence="7 8">9006-11</strain>
    </source>
</reference>
<dbReference type="OMA" id="QHAMNSG"/>
<comment type="caution">
    <text evidence="7">The sequence shown here is derived from an EMBL/GenBank/DDBJ whole genome shotgun (WGS) entry which is preliminary data.</text>
</comment>
<evidence type="ECO:0000256" key="4">
    <source>
        <dbReference type="ARBA" id="ARBA00023136"/>
    </source>
</evidence>
<dbReference type="GO" id="GO:0012505">
    <property type="term" value="C:endomembrane system"/>
    <property type="evidence" value="ECO:0007669"/>
    <property type="project" value="UniProtKB-SubCell"/>
</dbReference>
<evidence type="ECO:0000313" key="8">
    <source>
        <dbReference type="Proteomes" id="UP000092993"/>
    </source>
</evidence>
<feature type="region of interest" description="Disordered" evidence="5">
    <location>
        <begin position="259"/>
        <end position="289"/>
    </location>
</feature>
<feature type="transmembrane region" description="Helical" evidence="6">
    <location>
        <begin position="37"/>
        <end position="60"/>
    </location>
</feature>
<dbReference type="AlphaFoldDB" id="A0A1C7MEY1"/>
<evidence type="ECO:0000256" key="5">
    <source>
        <dbReference type="SAM" id="MobiDB-lite"/>
    </source>
</evidence>
<evidence type="ECO:0000256" key="1">
    <source>
        <dbReference type="ARBA" id="ARBA00004127"/>
    </source>
</evidence>
<evidence type="ECO:0000256" key="3">
    <source>
        <dbReference type="ARBA" id="ARBA00022989"/>
    </source>
</evidence>
<dbReference type="InterPro" id="IPR006838">
    <property type="entry name" value="ADTRP_AIG1"/>
</dbReference>
<organism evidence="7 8">
    <name type="scientific">Grifola frondosa</name>
    <name type="common">Maitake</name>
    <name type="synonym">Polyporus frondosus</name>
    <dbReference type="NCBI Taxonomy" id="5627"/>
    <lineage>
        <taxon>Eukaryota</taxon>
        <taxon>Fungi</taxon>
        <taxon>Dikarya</taxon>
        <taxon>Basidiomycota</taxon>
        <taxon>Agaricomycotina</taxon>
        <taxon>Agaricomycetes</taxon>
        <taxon>Polyporales</taxon>
        <taxon>Grifolaceae</taxon>
        <taxon>Grifola</taxon>
    </lineage>
</organism>
<name>A0A1C7MEY1_GRIFR</name>
<feature type="compositionally biased region" description="Acidic residues" evidence="5">
    <location>
        <begin position="266"/>
        <end position="279"/>
    </location>
</feature>
<dbReference type="Proteomes" id="UP000092993">
    <property type="component" value="Unassembled WGS sequence"/>
</dbReference>
<dbReference type="STRING" id="5627.A0A1C7MEY1"/>
<evidence type="ECO:0000313" key="7">
    <source>
        <dbReference type="EMBL" id="OBZ75420.1"/>
    </source>
</evidence>
<keyword evidence="8" id="KW-1185">Reference proteome</keyword>
<evidence type="ECO:0000256" key="6">
    <source>
        <dbReference type="SAM" id="Phobius"/>
    </source>
</evidence>
<dbReference type="PANTHER" id="PTHR12242:SF1">
    <property type="entry name" value="MYND-TYPE DOMAIN-CONTAINING PROTEIN"/>
    <property type="match status" value="1"/>
</dbReference>
<feature type="transmembrane region" description="Helical" evidence="6">
    <location>
        <begin position="120"/>
        <end position="141"/>
    </location>
</feature>
<dbReference type="GO" id="GO:0016020">
    <property type="term" value="C:membrane"/>
    <property type="evidence" value="ECO:0007669"/>
    <property type="project" value="InterPro"/>
</dbReference>
<proteinExistence type="predicted"/>
<dbReference type="PANTHER" id="PTHR12242">
    <property type="entry name" value="OS02G0130600 PROTEIN-RELATED"/>
    <property type="match status" value="1"/>
</dbReference>
<evidence type="ECO:0000256" key="2">
    <source>
        <dbReference type="ARBA" id="ARBA00022692"/>
    </source>
</evidence>
<feature type="transmembrane region" description="Helical" evidence="6">
    <location>
        <begin position="80"/>
        <end position="99"/>
    </location>
</feature>
<protein>
    <submittedName>
        <fullName evidence="7">Uncharacterized protein</fullName>
    </submittedName>
</protein>